<dbReference type="GO" id="GO:0019079">
    <property type="term" value="P:viral genome replication"/>
    <property type="evidence" value="ECO:0007669"/>
    <property type="project" value="InterPro"/>
</dbReference>
<comment type="subcellular location">
    <subcellularLocation>
        <location evidence="1">Host nucleus</location>
    </subcellularLocation>
</comment>
<evidence type="ECO:0000256" key="1">
    <source>
        <dbReference type="ARBA" id="ARBA00004147"/>
    </source>
</evidence>
<protein>
    <submittedName>
        <fullName evidence="7">Replication protein</fullName>
    </submittedName>
</protein>
<keyword evidence="3" id="KW-0235">DNA replication</keyword>
<sequence length="388" mass="44933">MSSNKSVCYKHEDRQWDARINMQTDEYANEVISAIKSEHEKGKFKYILIGGYEIGTRSTQDDYGVRHVHIAAMFNNRCSKASIIKNWAIKEGNGYYLVPRNRDLPYGGWRDHHTKEFSKIDKGAPIVFEAGELPADVGAKRKIGPSELEKKCTTDEALRKMRKLLEDNDDDTAFELYPRNFVLYGERIKSMIQQKKPQGTKTHPHIWLFGFPGTGKTAVMNFLYPQTYKKDLNNRFFDLYDPKVHTHVMLEDLDHANVEKLGIQFLKTLCDESGFPIDQKYKACQLAKTTVLITSNFTINDVVPEGKGVDETKMALHRRFLQLRIDVLLNFLGLRLIPPYERKQLKLHGNNDPKAIFMSYDYLRDCPTGHPVQEPEHYQNMILNAYYN</sequence>
<evidence type="ECO:0000256" key="2">
    <source>
        <dbReference type="ARBA" id="ARBA00022562"/>
    </source>
</evidence>
<dbReference type="InterPro" id="IPR027417">
    <property type="entry name" value="P-loop_NTPase"/>
</dbReference>
<accession>A0A8A4XDB3</accession>
<dbReference type="GO" id="GO:0042025">
    <property type="term" value="C:host cell nucleus"/>
    <property type="evidence" value="ECO:0007669"/>
    <property type="project" value="UniProtKB-SubCell"/>
</dbReference>
<feature type="domain" description="Parvovirus non-structural protein 1 helicase" evidence="6">
    <location>
        <begin position="206"/>
        <end position="330"/>
    </location>
</feature>
<dbReference type="GO" id="GO:0005524">
    <property type="term" value="F:ATP binding"/>
    <property type="evidence" value="ECO:0007669"/>
    <property type="project" value="UniProtKB-KW"/>
</dbReference>
<keyword evidence="2" id="KW-1048">Host nucleus</keyword>
<dbReference type="Gene3D" id="3.40.50.300">
    <property type="entry name" value="P-loop containing nucleotide triphosphate hydrolases"/>
    <property type="match status" value="1"/>
</dbReference>
<name>A0A8A4XDB3_9VIRU</name>
<dbReference type="EMBL" id="MW046375">
    <property type="protein sequence ID" value="QTE03744.1"/>
    <property type="molecule type" value="Genomic_DNA"/>
</dbReference>
<dbReference type="Pfam" id="PF01057">
    <property type="entry name" value="Parvo_NS1"/>
    <property type="match status" value="1"/>
</dbReference>
<evidence type="ECO:0000256" key="5">
    <source>
        <dbReference type="ARBA" id="ARBA00022840"/>
    </source>
</evidence>
<organism evidence="7">
    <name type="scientific">Phoenicopteridae parvo-like hybrid virus</name>
    <dbReference type="NCBI Taxonomy" id="2794528"/>
    <lineage>
        <taxon>Viruses</taxon>
        <taxon>Monodnaviria</taxon>
        <taxon>Shotokuvirae</taxon>
        <taxon>Cossaviricota</taxon>
        <taxon>Quintoviricetes</taxon>
        <taxon>Piccovirales</taxon>
        <taxon>Parvoviridae</taxon>
    </lineage>
</organism>
<evidence type="ECO:0000256" key="4">
    <source>
        <dbReference type="ARBA" id="ARBA00022741"/>
    </source>
</evidence>
<evidence type="ECO:0000313" key="7">
    <source>
        <dbReference type="EMBL" id="QTE03744.1"/>
    </source>
</evidence>
<reference evidence="7" key="1">
    <citation type="submission" date="2020-09" db="EMBL/GenBank/DDBJ databases">
        <title>Parvovirus dark matter in the feces of wild birds.</title>
        <authorList>
            <person name="Dai Z."/>
            <person name="Yang S."/>
            <person name="Zhang W."/>
        </authorList>
    </citation>
    <scope>NUCLEOTIDE SEQUENCE</scope>
    <source>
        <strain evidence="7">Par083par024</strain>
    </source>
</reference>
<dbReference type="SUPFAM" id="SSF52540">
    <property type="entry name" value="P-loop containing nucleoside triphosphate hydrolases"/>
    <property type="match status" value="1"/>
</dbReference>
<keyword evidence="5" id="KW-0067">ATP-binding</keyword>
<evidence type="ECO:0000256" key="3">
    <source>
        <dbReference type="ARBA" id="ARBA00022705"/>
    </source>
</evidence>
<dbReference type="GO" id="GO:0006260">
    <property type="term" value="P:DNA replication"/>
    <property type="evidence" value="ECO:0007669"/>
    <property type="project" value="UniProtKB-KW"/>
</dbReference>
<keyword evidence="4" id="KW-0547">Nucleotide-binding</keyword>
<proteinExistence type="predicted"/>
<dbReference type="InterPro" id="IPR001257">
    <property type="entry name" value="Parvovirus_NS1_helicase"/>
</dbReference>
<evidence type="ECO:0000259" key="6">
    <source>
        <dbReference type="Pfam" id="PF01057"/>
    </source>
</evidence>